<dbReference type="InterPro" id="IPR011990">
    <property type="entry name" value="TPR-like_helical_dom_sf"/>
</dbReference>
<organism evidence="2 3">
    <name type="scientific">Ostreococcus lucimarinus (strain CCE9901)</name>
    <dbReference type="NCBI Taxonomy" id="436017"/>
    <lineage>
        <taxon>Eukaryota</taxon>
        <taxon>Viridiplantae</taxon>
        <taxon>Chlorophyta</taxon>
        <taxon>Mamiellophyceae</taxon>
        <taxon>Mamiellales</taxon>
        <taxon>Bathycoccaceae</taxon>
        <taxon>Ostreococcus</taxon>
    </lineage>
</organism>
<dbReference type="AlphaFoldDB" id="A4S1K7"/>
<evidence type="ECO:0000313" key="2">
    <source>
        <dbReference type="EMBL" id="ABO97459.1"/>
    </source>
</evidence>
<dbReference type="PANTHER" id="PTHR22684">
    <property type="entry name" value="NULP1-RELATED"/>
    <property type="match status" value="1"/>
</dbReference>
<dbReference type="RefSeq" id="XP_001419166.1">
    <property type="nucleotide sequence ID" value="XM_001419129.1"/>
</dbReference>
<dbReference type="HOGENOM" id="CLU_008321_4_0_1"/>
<accession>A4S1K7</accession>
<dbReference type="PANTHER" id="PTHR22684:SF0">
    <property type="entry name" value="RIBOSOME QUALITY CONTROL COMPLEX SUBUNIT TCF25"/>
    <property type="match status" value="1"/>
</dbReference>
<dbReference type="KEGG" id="olu:OSTLU_42757"/>
<dbReference type="InterPro" id="IPR006994">
    <property type="entry name" value="TCF25/Rqc1"/>
</dbReference>
<protein>
    <submittedName>
        <fullName evidence="2">Uncharacterized protein</fullName>
    </submittedName>
</protein>
<dbReference type="Gramene" id="ABO97459">
    <property type="protein sequence ID" value="ABO97459"/>
    <property type="gene ID" value="OSTLU_42757"/>
</dbReference>
<dbReference type="Pfam" id="PF04910">
    <property type="entry name" value="Tcf25"/>
    <property type="match status" value="1"/>
</dbReference>
<gene>
    <name evidence="2" type="ORF">OSTLU_42757</name>
</gene>
<dbReference type="EMBL" id="CP000588">
    <property type="protein sequence ID" value="ABO97459.1"/>
    <property type="molecule type" value="Genomic_DNA"/>
</dbReference>
<dbReference type="SUPFAM" id="SSF48452">
    <property type="entry name" value="TPR-like"/>
    <property type="match status" value="1"/>
</dbReference>
<dbReference type="GeneID" id="5003221"/>
<dbReference type="STRING" id="436017.A4S1K7"/>
<reference evidence="2 3" key="1">
    <citation type="journal article" date="2007" name="Proc. Natl. Acad. Sci. U.S.A.">
        <title>The tiny eukaryote Ostreococcus provides genomic insights into the paradox of plankton speciation.</title>
        <authorList>
            <person name="Palenik B."/>
            <person name="Grimwood J."/>
            <person name="Aerts A."/>
            <person name="Rouze P."/>
            <person name="Salamov A."/>
            <person name="Putnam N."/>
            <person name="Dupont C."/>
            <person name="Jorgensen R."/>
            <person name="Derelle E."/>
            <person name="Rombauts S."/>
            <person name="Zhou K."/>
            <person name="Otillar R."/>
            <person name="Merchant S.S."/>
            <person name="Podell S."/>
            <person name="Gaasterland T."/>
            <person name="Napoli C."/>
            <person name="Gendler K."/>
            <person name="Manuell A."/>
            <person name="Tai V."/>
            <person name="Vallon O."/>
            <person name="Piganeau G."/>
            <person name="Jancek S."/>
            <person name="Heijde M."/>
            <person name="Jabbari K."/>
            <person name="Bowler C."/>
            <person name="Lohr M."/>
            <person name="Robbens S."/>
            <person name="Werner G."/>
            <person name="Dubchak I."/>
            <person name="Pazour G.J."/>
            <person name="Ren Q."/>
            <person name="Paulsen I."/>
            <person name="Delwiche C."/>
            <person name="Schmutz J."/>
            <person name="Rokhsar D."/>
            <person name="Van de Peer Y."/>
            <person name="Moreau H."/>
            <person name="Grigoriev I.V."/>
        </authorList>
    </citation>
    <scope>NUCLEOTIDE SEQUENCE [LARGE SCALE GENOMIC DNA]</scope>
    <source>
        <strain evidence="2 3">CCE9901</strain>
    </source>
</reference>
<proteinExistence type="predicted"/>
<dbReference type="eggNOG" id="KOG2422">
    <property type="taxonomic scope" value="Eukaryota"/>
</dbReference>
<dbReference type="GO" id="GO:1990112">
    <property type="term" value="C:RQC complex"/>
    <property type="evidence" value="ECO:0007669"/>
    <property type="project" value="TreeGrafter"/>
</dbReference>
<keyword evidence="3" id="KW-1185">Reference proteome</keyword>
<dbReference type="Proteomes" id="UP000001568">
    <property type="component" value="Chromosome 8"/>
</dbReference>
<name>A4S1K7_OSTLU</name>
<dbReference type="OrthoDB" id="205993at2759"/>
<sequence>MVTSGVVDAESGMSDFSFAWKDDYAQANFDFEIAVGSHDPNRLFSLLNHYPWHLETLLRISELYHYSGQAQESSEILERCLYACERAWHPNFTAAASSGLAHLDASQPENKPMFEALFRHVIALTRRGCHKTALECAKLCLGLDHTDPKGMLHMISYFALRSGEEEWLLRFVEDFGHKRWVGGKWELHGSLLNFPDFAYSKAMALYTIADDIKVADAELLKAMLTYPYALTATLMRLEAAVSSDKDWKEILAHEHFDFSNCALDSRSLEHVSDIFATRHHLLWRPDPILHWAKRVARSAIQLVDSMKPSDMIDGLTAAEFVTISLQNWPASEENDFTHLVDDDFTDVVKRALPEDDPLAARGPNDPDHFSDDDDGDEF</sequence>
<dbReference type="OMA" id="KERIWTD"/>
<evidence type="ECO:0000313" key="3">
    <source>
        <dbReference type="Proteomes" id="UP000001568"/>
    </source>
</evidence>
<evidence type="ECO:0000256" key="1">
    <source>
        <dbReference type="SAM" id="MobiDB-lite"/>
    </source>
</evidence>
<feature type="region of interest" description="Disordered" evidence="1">
    <location>
        <begin position="353"/>
        <end position="378"/>
    </location>
</feature>